<evidence type="ECO:0000256" key="1">
    <source>
        <dbReference type="ARBA" id="ARBA00010105"/>
    </source>
</evidence>
<gene>
    <name evidence="2" type="ORF">AUJ77_00385</name>
</gene>
<dbReference type="GO" id="GO:0005737">
    <property type="term" value="C:cytoplasm"/>
    <property type="evidence" value="ECO:0007669"/>
    <property type="project" value="TreeGrafter"/>
</dbReference>
<organism evidence="2 3">
    <name type="scientific">Candidatus Nomurabacteria bacterium CG1_02_43_90</name>
    <dbReference type="NCBI Taxonomy" id="1805281"/>
    <lineage>
        <taxon>Bacteria</taxon>
        <taxon>Candidatus Nomuraibacteriota</taxon>
    </lineage>
</organism>
<evidence type="ECO:0008006" key="4">
    <source>
        <dbReference type="Google" id="ProtNLM"/>
    </source>
</evidence>
<accession>A0A1J4V9N1</accession>
<dbReference type="AlphaFoldDB" id="A0A1J4V9N1"/>
<comment type="caution">
    <text evidence="2">The sequence shown here is derived from an EMBL/GenBank/DDBJ whole genome shotgun (WGS) entry which is preliminary data.</text>
</comment>
<dbReference type="STRING" id="1805281.AUJ77_00385"/>
<dbReference type="Pfam" id="PF03690">
    <property type="entry name" value="MYG1_exonuc"/>
    <property type="match status" value="1"/>
</dbReference>
<dbReference type="Proteomes" id="UP000181992">
    <property type="component" value="Unassembled WGS sequence"/>
</dbReference>
<proteinExistence type="inferred from homology"/>
<dbReference type="PANTHER" id="PTHR11215:SF1">
    <property type="entry name" value="MYG1 EXONUCLEASE"/>
    <property type="match status" value="1"/>
</dbReference>
<dbReference type="EMBL" id="MNVN01000003">
    <property type="protein sequence ID" value="OIO31254.1"/>
    <property type="molecule type" value="Genomic_DNA"/>
</dbReference>
<evidence type="ECO:0000313" key="3">
    <source>
        <dbReference type="Proteomes" id="UP000181992"/>
    </source>
</evidence>
<comment type="similarity">
    <text evidence="1">Belongs to the MYG1 family.</text>
</comment>
<protein>
    <recommendedName>
        <fullName evidence="4">Metal-dependent hydrolase</fullName>
    </recommendedName>
</protein>
<dbReference type="PANTHER" id="PTHR11215">
    <property type="entry name" value="METAL DEPENDENT HYDROLASE - RELATED"/>
    <property type="match status" value="1"/>
</dbReference>
<reference evidence="2 3" key="1">
    <citation type="journal article" date="2016" name="Environ. Microbiol.">
        <title>Genomic resolution of a cold subsurface aquifer community provides metabolic insights for novel microbes adapted to high CO concentrations.</title>
        <authorList>
            <person name="Probst A.J."/>
            <person name="Castelle C.J."/>
            <person name="Singh A."/>
            <person name="Brown C.T."/>
            <person name="Anantharaman K."/>
            <person name="Sharon I."/>
            <person name="Hug L.A."/>
            <person name="Burstein D."/>
            <person name="Emerson J.B."/>
            <person name="Thomas B.C."/>
            <person name="Banfield J.F."/>
        </authorList>
    </citation>
    <scope>NUCLEOTIDE SEQUENCE [LARGE SCALE GENOMIC DNA]</scope>
    <source>
        <strain evidence="2">CG1_02_43_90</strain>
    </source>
</reference>
<name>A0A1J4V9N1_9BACT</name>
<dbReference type="InterPro" id="IPR003226">
    <property type="entry name" value="MYG1_exonuclease"/>
</dbReference>
<sequence>MKKKIVTHSGNFHTDEVFACAVLSLLYDGNVEIVRSRDPEVWATGDYVVDVGGEYDSARGRFDHHQIGGAGKRENDIPYSSFGLVWKEYGEKLCGGTYQSYYIDEKLVQPVDTADNGINTFDLTEKKIFPYLLHHVVTAFRPTWREESEHEMSFDEGFAHAVGVAKQVLLREIVIAKDDFEGEAAVVDLYHKSADKRVVVVDGQYPWERALSQFPEPLYVVKPDHENGGKWKVKTVRERIDSFESRKPFPSVWAGKSGKELAETTGVPDSIFCHTKLFIAVAGSKEGALKLAHLAVDAE</sequence>
<evidence type="ECO:0000313" key="2">
    <source>
        <dbReference type="EMBL" id="OIO31254.1"/>
    </source>
</evidence>